<evidence type="ECO:0000313" key="3">
    <source>
        <dbReference type="Proteomes" id="UP000245697"/>
    </source>
</evidence>
<keyword evidence="3" id="KW-1185">Reference proteome</keyword>
<evidence type="ECO:0000256" key="1">
    <source>
        <dbReference type="SAM" id="MobiDB-lite"/>
    </source>
</evidence>
<evidence type="ECO:0000313" key="2">
    <source>
        <dbReference type="EMBL" id="PWK52581.1"/>
    </source>
</evidence>
<dbReference type="AlphaFoldDB" id="A0A316FV22"/>
<feature type="region of interest" description="Disordered" evidence="1">
    <location>
        <begin position="76"/>
        <end position="109"/>
    </location>
</feature>
<name>A0A316FV22_9ACTN</name>
<dbReference type="EMBL" id="QGGR01000001">
    <property type="protein sequence ID" value="PWK52581.1"/>
    <property type="molecule type" value="Genomic_DNA"/>
</dbReference>
<protein>
    <submittedName>
        <fullName evidence="2">Uncharacterized protein</fullName>
    </submittedName>
</protein>
<accession>A0A316FV22</accession>
<feature type="region of interest" description="Disordered" evidence="1">
    <location>
        <begin position="130"/>
        <end position="174"/>
    </location>
</feature>
<proteinExistence type="predicted"/>
<dbReference type="Proteomes" id="UP000245697">
    <property type="component" value="Unassembled WGS sequence"/>
</dbReference>
<feature type="compositionally biased region" description="Low complexity" evidence="1">
    <location>
        <begin position="93"/>
        <end position="105"/>
    </location>
</feature>
<sequence>MAPGSNGWFRRRSPRLSGTLHIRDANGRELVVPLRGRASLLTTSATRLRGHGEVWAVHTTAPAAETSLMIIYGRGGTTDLSGRGGTTDLSGQGRTTGPPSRGGTTDLSSGLCAAGQTIVLDGVTFTWRTPGAPANTVPRQRTAPNGLPRNLRTPPARSSNARSEPVADGGLRSRLRNMVRVVTQATRH</sequence>
<gene>
    <name evidence="2" type="ORF">BC793_101590</name>
</gene>
<comment type="caution">
    <text evidence="2">The sequence shown here is derived from an EMBL/GenBank/DDBJ whole genome shotgun (WGS) entry which is preliminary data.</text>
</comment>
<reference evidence="2 3" key="1">
    <citation type="submission" date="2018-05" db="EMBL/GenBank/DDBJ databases">
        <title>Genomic Encyclopedia of Archaeal and Bacterial Type Strains, Phase II (KMG-II): from individual species to whole genera.</title>
        <authorList>
            <person name="Goeker M."/>
        </authorList>
    </citation>
    <scope>NUCLEOTIDE SEQUENCE [LARGE SCALE GENOMIC DNA]</scope>
    <source>
        <strain evidence="2 3">DSM 45184</strain>
    </source>
</reference>
<dbReference type="RefSeq" id="WP_158319186.1">
    <property type="nucleotide sequence ID" value="NZ_BONA01000013.1"/>
</dbReference>
<organism evidence="2 3">
    <name type="scientific">Actinoplanes xinjiangensis</name>
    <dbReference type="NCBI Taxonomy" id="512350"/>
    <lineage>
        <taxon>Bacteria</taxon>
        <taxon>Bacillati</taxon>
        <taxon>Actinomycetota</taxon>
        <taxon>Actinomycetes</taxon>
        <taxon>Micromonosporales</taxon>
        <taxon>Micromonosporaceae</taxon>
        <taxon>Actinoplanes</taxon>
    </lineage>
</organism>
<dbReference type="OrthoDB" id="3292579at2"/>